<gene>
    <name evidence="2" type="ORF">IEN85_00250</name>
</gene>
<dbReference type="AlphaFoldDB" id="A0A927F4D2"/>
<dbReference type="InterPro" id="IPR032466">
    <property type="entry name" value="Metal_Hydrolase"/>
</dbReference>
<sequence length="252" mass="28898">MTFIDSNLSIGRWPFARLPQRSPQQLATHLQKHQIQTGLVSHLETLFLADPDPANRELLSACKRIPELVPVPALNLALPNWLASLESYRTAAEIKAVKLYPNFHNFRLASRACTELVQHLQTEKIRLIVNVRVQDERHQYHGLKIQGVRTQQIRRLAQRFPDFKILCTGLFRPEILELAPDCPNLNFDLSFADWHELVNGLLETITPDRLFFGSHTPLMVTEANTYKLQSSTISQSLKTQIARGNAQRFFEL</sequence>
<proteinExistence type="predicted"/>
<dbReference type="GO" id="GO:0016787">
    <property type="term" value="F:hydrolase activity"/>
    <property type="evidence" value="ECO:0007669"/>
    <property type="project" value="InterPro"/>
</dbReference>
<evidence type="ECO:0000259" key="1">
    <source>
        <dbReference type="Pfam" id="PF04909"/>
    </source>
</evidence>
<organism evidence="2 3">
    <name type="scientific">Pelagicoccus enzymogenes</name>
    <dbReference type="NCBI Taxonomy" id="2773457"/>
    <lineage>
        <taxon>Bacteria</taxon>
        <taxon>Pseudomonadati</taxon>
        <taxon>Verrucomicrobiota</taxon>
        <taxon>Opitutia</taxon>
        <taxon>Puniceicoccales</taxon>
        <taxon>Pelagicoccaceae</taxon>
        <taxon>Pelagicoccus</taxon>
    </lineage>
</organism>
<dbReference type="InterPro" id="IPR006680">
    <property type="entry name" value="Amidohydro-rel"/>
</dbReference>
<dbReference type="EMBL" id="JACYFG010000002">
    <property type="protein sequence ID" value="MBD5777922.1"/>
    <property type="molecule type" value="Genomic_DNA"/>
</dbReference>
<reference evidence="2" key="1">
    <citation type="submission" date="2020-09" db="EMBL/GenBank/DDBJ databases">
        <title>Pelagicoccus enzymogenes sp. nov. with an EPS production, isolated from marine sediment.</title>
        <authorList>
            <person name="Feng X."/>
        </authorList>
    </citation>
    <scope>NUCLEOTIDE SEQUENCE</scope>
    <source>
        <strain evidence="2">NFK12</strain>
    </source>
</reference>
<accession>A0A927F4D2</accession>
<feature type="domain" description="Amidohydrolase-related" evidence="1">
    <location>
        <begin position="58"/>
        <end position="252"/>
    </location>
</feature>
<keyword evidence="3" id="KW-1185">Reference proteome</keyword>
<name>A0A927F4D2_9BACT</name>
<dbReference type="RefSeq" id="WP_191615053.1">
    <property type="nucleotide sequence ID" value="NZ_JACYFG010000002.1"/>
</dbReference>
<dbReference type="SUPFAM" id="SSF51556">
    <property type="entry name" value="Metallo-dependent hydrolases"/>
    <property type="match status" value="1"/>
</dbReference>
<comment type="caution">
    <text evidence="2">The sequence shown here is derived from an EMBL/GenBank/DDBJ whole genome shotgun (WGS) entry which is preliminary data.</text>
</comment>
<protein>
    <submittedName>
        <fullName evidence="2">Amidohydrolase family protein</fullName>
    </submittedName>
</protein>
<evidence type="ECO:0000313" key="2">
    <source>
        <dbReference type="EMBL" id="MBD5777922.1"/>
    </source>
</evidence>
<evidence type="ECO:0000313" key="3">
    <source>
        <dbReference type="Proteomes" id="UP000622317"/>
    </source>
</evidence>
<dbReference type="Gene3D" id="3.20.20.140">
    <property type="entry name" value="Metal-dependent hydrolases"/>
    <property type="match status" value="1"/>
</dbReference>
<dbReference type="Pfam" id="PF04909">
    <property type="entry name" value="Amidohydro_2"/>
    <property type="match status" value="1"/>
</dbReference>
<dbReference type="Proteomes" id="UP000622317">
    <property type="component" value="Unassembled WGS sequence"/>
</dbReference>